<dbReference type="EMBL" id="OCND01000005">
    <property type="protein sequence ID" value="SOD54852.1"/>
    <property type="molecule type" value="Genomic_DNA"/>
</dbReference>
<accession>A0A286D857</accession>
<gene>
    <name evidence="1" type="ORF">SAMN06296416_105125</name>
</gene>
<proteinExistence type="predicted"/>
<dbReference type="RefSeq" id="WP_162125923.1">
    <property type="nucleotide sequence ID" value="NZ_OCND01000005.1"/>
</dbReference>
<evidence type="ECO:0000313" key="1">
    <source>
        <dbReference type="EMBL" id="SOD54852.1"/>
    </source>
</evidence>
<evidence type="ECO:0000313" key="2">
    <source>
        <dbReference type="Proteomes" id="UP000219374"/>
    </source>
</evidence>
<keyword evidence="2" id="KW-1185">Reference proteome</keyword>
<sequence>MYDECLFARILMLLHTLLIALTLALLLCPNGCAMEACIASHFELWGARR</sequence>
<protein>
    <submittedName>
        <fullName evidence="1">Uncharacterized protein</fullName>
    </submittedName>
</protein>
<reference evidence="1 2" key="1">
    <citation type="submission" date="2017-09" db="EMBL/GenBank/DDBJ databases">
        <authorList>
            <person name="Ehlers B."/>
            <person name="Leendertz F.H."/>
        </authorList>
    </citation>
    <scope>NUCLEOTIDE SEQUENCE [LARGE SCALE GENOMIC DNA]</scope>
    <source>
        <strain evidence="1 2">CGMCC 1.10978</strain>
    </source>
</reference>
<name>A0A286D857_9GAMM</name>
<organism evidence="1 2">
    <name type="scientific">Pseudoxanthomonas wuyuanensis</name>
    <dbReference type="NCBI Taxonomy" id="1073196"/>
    <lineage>
        <taxon>Bacteria</taxon>
        <taxon>Pseudomonadati</taxon>
        <taxon>Pseudomonadota</taxon>
        <taxon>Gammaproteobacteria</taxon>
        <taxon>Lysobacterales</taxon>
        <taxon>Lysobacteraceae</taxon>
        <taxon>Pseudoxanthomonas</taxon>
    </lineage>
</organism>
<dbReference type="Proteomes" id="UP000219374">
    <property type="component" value="Unassembled WGS sequence"/>
</dbReference>
<dbReference type="AlphaFoldDB" id="A0A286D857"/>